<evidence type="ECO:0000313" key="1">
    <source>
        <dbReference type="EMBL" id="MBL6446350.1"/>
    </source>
</evidence>
<dbReference type="Proteomes" id="UP000614216">
    <property type="component" value="Unassembled WGS sequence"/>
</dbReference>
<dbReference type="AlphaFoldDB" id="A0A937FUH4"/>
<accession>A0A937FUH4</accession>
<sequence length="48" mass="5575">MDRKYSQEEIDQLLSLQRRSLKAPSFILSIPVHFLKDGFESPLLISVK</sequence>
<name>A0A937FUH4_9BACT</name>
<gene>
    <name evidence="1" type="ORF">JMN32_08525</name>
</gene>
<dbReference type="EMBL" id="JAEUGD010000023">
    <property type="protein sequence ID" value="MBL6446350.1"/>
    <property type="molecule type" value="Genomic_DNA"/>
</dbReference>
<evidence type="ECO:0000313" key="2">
    <source>
        <dbReference type="Proteomes" id="UP000614216"/>
    </source>
</evidence>
<keyword evidence="2" id="KW-1185">Reference proteome</keyword>
<comment type="caution">
    <text evidence="1">The sequence shown here is derived from an EMBL/GenBank/DDBJ whole genome shotgun (WGS) entry which is preliminary data.</text>
</comment>
<protein>
    <submittedName>
        <fullName evidence="1">Uncharacterized protein</fullName>
    </submittedName>
</protein>
<dbReference type="RefSeq" id="WP_202855883.1">
    <property type="nucleotide sequence ID" value="NZ_JAEUGD010000023.1"/>
</dbReference>
<reference evidence="1" key="1">
    <citation type="submission" date="2021-01" db="EMBL/GenBank/DDBJ databases">
        <title>Fulvivirga kasyanovii gen. nov., sp nov., a novel member of the phylum Bacteroidetes isolated from seawater in a mussel farm.</title>
        <authorList>
            <person name="Zhao L.-H."/>
            <person name="Wang Z.-J."/>
        </authorList>
    </citation>
    <scope>NUCLEOTIDE SEQUENCE</scope>
    <source>
        <strain evidence="1">29W222</strain>
    </source>
</reference>
<organism evidence="1 2">
    <name type="scientific">Fulvivirga marina</name>
    <dbReference type="NCBI Taxonomy" id="2494733"/>
    <lineage>
        <taxon>Bacteria</taxon>
        <taxon>Pseudomonadati</taxon>
        <taxon>Bacteroidota</taxon>
        <taxon>Cytophagia</taxon>
        <taxon>Cytophagales</taxon>
        <taxon>Fulvivirgaceae</taxon>
        <taxon>Fulvivirga</taxon>
    </lineage>
</organism>
<proteinExistence type="predicted"/>